<accession>A0ABS7EW91</accession>
<proteinExistence type="predicted"/>
<evidence type="ECO:0000313" key="2">
    <source>
        <dbReference type="Proteomes" id="UP001196136"/>
    </source>
</evidence>
<evidence type="ECO:0008006" key="3">
    <source>
        <dbReference type="Google" id="ProtNLM"/>
    </source>
</evidence>
<organism evidence="1 2">
    <name type="scientific">Flagellimonas abyssi</name>
    <dbReference type="NCBI Taxonomy" id="2864871"/>
    <lineage>
        <taxon>Bacteria</taxon>
        <taxon>Pseudomonadati</taxon>
        <taxon>Bacteroidota</taxon>
        <taxon>Flavobacteriia</taxon>
        <taxon>Flavobacteriales</taxon>
        <taxon>Flavobacteriaceae</taxon>
        <taxon>Flagellimonas</taxon>
    </lineage>
</organism>
<name>A0ABS7EW91_9FLAO</name>
<dbReference type="EMBL" id="JAHZSV010000053">
    <property type="protein sequence ID" value="MBW8201878.1"/>
    <property type="molecule type" value="Genomic_DNA"/>
</dbReference>
<dbReference type="RefSeq" id="WP_220115164.1">
    <property type="nucleotide sequence ID" value="NZ_JAHZSV010000053.1"/>
</dbReference>
<keyword evidence="2" id="KW-1185">Reference proteome</keyword>
<evidence type="ECO:0000313" key="1">
    <source>
        <dbReference type="EMBL" id="MBW8201878.1"/>
    </source>
</evidence>
<protein>
    <recommendedName>
        <fullName evidence="3">DUF4251 domain-containing protein</fullName>
    </recommendedName>
</protein>
<gene>
    <name evidence="1" type="ORF">K1F36_18805</name>
</gene>
<sequence length="152" mass="17522">MKNHLKLNHTVLLTVVICLLGCKSKDAKIAETLDGGYVLNKIEHKGTDITPEVIAAILSFNDFKFKPPIISSKVGKRDKYDWKPIEEKNEIKIKFNTENQIFKDIFKISFKIDDSSEQIHLYMKSQSTHISATRVFLLDDFEVVERKLILLN</sequence>
<reference evidence="1 2" key="1">
    <citation type="submission" date="2021-08" db="EMBL/GenBank/DDBJ databases">
        <title>Muricauda profundi sp. nov., a marine bacterium isolated from deep seawater of the Mariana Trench.</title>
        <authorList>
            <person name="Wei Y."/>
        </authorList>
    </citation>
    <scope>NUCLEOTIDE SEQUENCE [LARGE SCALE GENOMIC DNA]</scope>
    <source>
        <strain evidence="1 2">W52</strain>
    </source>
</reference>
<comment type="caution">
    <text evidence="1">The sequence shown here is derived from an EMBL/GenBank/DDBJ whole genome shotgun (WGS) entry which is preliminary data.</text>
</comment>
<dbReference type="Proteomes" id="UP001196136">
    <property type="component" value="Unassembled WGS sequence"/>
</dbReference>